<sequence>MAILRLVAILLLATSILPGCGSLPEAPQTAAPHEAIAWIERQFKTCSGKDCPTPTRKTLALVELPIAKKASAPPIAEPLPKVAPVVRHEEPVTATVLFEFGKGAPSADGQKALKRLTAIAANFQRIEIDGRTDDIGSKAYNDRLARRRAEFVRSWFLKQGIDAEIVVRAEGLCCYLDTALTETARRNNRRVEVRLVNRQDAVSNSKGAQ</sequence>
<dbReference type="InterPro" id="IPR050330">
    <property type="entry name" value="Bact_OuterMem_StrucFunc"/>
</dbReference>
<dbReference type="SUPFAM" id="SSF103088">
    <property type="entry name" value="OmpA-like"/>
    <property type="match status" value="1"/>
</dbReference>
<dbReference type="AlphaFoldDB" id="A0A6S6XW67"/>
<evidence type="ECO:0000313" key="2">
    <source>
        <dbReference type="Proteomes" id="UP000515733"/>
    </source>
</evidence>
<keyword evidence="2" id="KW-1185">Reference proteome</keyword>
<evidence type="ECO:0000313" key="1">
    <source>
        <dbReference type="EMBL" id="CAB1369097.1"/>
    </source>
</evidence>
<keyword evidence="1" id="KW-0560">Oxidoreductase</keyword>
<dbReference type="GO" id="GO:0016491">
    <property type="term" value="F:oxidoreductase activity"/>
    <property type="evidence" value="ECO:0007669"/>
    <property type="project" value="UniProtKB-KW"/>
</dbReference>
<accession>A0A6S6XW67</accession>
<dbReference type="PANTHER" id="PTHR30329">
    <property type="entry name" value="STATOR ELEMENT OF FLAGELLAR MOTOR COMPLEX"/>
    <property type="match status" value="1"/>
</dbReference>
<dbReference type="EMBL" id="LR778301">
    <property type="protein sequence ID" value="CAB1369097.1"/>
    <property type="molecule type" value="Genomic_DNA"/>
</dbReference>
<gene>
    <name evidence="1" type="primary">psaB</name>
    <name evidence="1" type="ORF">DENOEST_1932</name>
</gene>
<dbReference type="GO" id="GO:0016020">
    <property type="term" value="C:membrane"/>
    <property type="evidence" value="ECO:0007669"/>
    <property type="project" value="UniProtKB-UniRule"/>
</dbReference>
<dbReference type="InterPro" id="IPR006665">
    <property type="entry name" value="OmpA-like"/>
</dbReference>
<name>A0A6S6XW67_9PROT</name>
<dbReference type="InterPro" id="IPR036737">
    <property type="entry name" value="OmpA-like_sf"/>
</dbReference>
<reference evidence="1 2" key="1">
    <citation type="submission" date="2020-03" db="EMBL/GenBank/DDBJ databases">
        <authorList>
            <consortium name="Genoscope - CEA"/>
            <person name="William W."/>
        </authorList>
    </citation>
    <scope>NUCLEOTIDE SEQUENCE [LARGE SCALE GENOMIC DNA]</scope>
    <source>
        <strain evidence="2">DSM 16959</strain>
    </source>
</reference>
<dbReference type="Gene3D" id="3.30.1330.60">
    <property type="entry name" value="OmpA-like domain"/>
    <property type="match status" value="1"/>
</dbReference>
<organism evidence="1 2">
    <name type="scientific">Denitratisoma oestradiolicum</name>
    <dbReference type="NCBI Taxonomy" id="311182"/>
    <lineage>
        <taxon>Bacteria</taxon>
        <taxon>Pseudomonadati</taxon>
        <taxon>Pseudomonadota</taxon>
        <taxon>Betaproteobacteria</taxon>
        <taxon>Nitrosomonadales</taxon>
        <taxon>Sterolibacteriaceae</taxon>
        <taxon>Denitratisoma</taxon>
    </lineage>
</organism>
<dbReference type="RefSeq" id="WP_145769100.1">
    <property type="nucleotide sequence ID" value="NZ_LR778301.1"/>
</dbReference>
<dbReference type="KEGG" id="doe:DENOEST_1932"/>
<dbReference type="Proteomes" id="UP000515733">
    <property type="component" value="Chromosome"/>
</dbReference>
<dbReference type="CDD" id="cd07185">
    <property type="entry name" value="OmpA_C-like"/>
    <property type="match status" value="1"/>
</dbReference>
<dbReference type="EC" id="1.97.1.12" evidence="1"/>
<dbReference type="PROSITE" id="PS51123">
    <property type="entry name" value="OMPA_2"/>
    <property type="match status" value="1"/>
</dbReference>
<proteinExistence type="predicted"/>
<dbReference type="PANTHER" id="PTHR30329:SF21">
    <property type="entry name" value="LIPOPROTEIN YIAD-RELATED"/>
    <property type="match status" value="1"/>
</dbReference>
<dbReference type="Pfam" id="PF00691">
    <property type="entry name" value="OmpA"/>
    <property type="match status" value="1"/>
</dbReference>
<dbReference type="OrthoDB" id="8526422at2"/>
<protein>
    <submittedName>
        <fullName evidence="1">Photosystem I P700 chlorophyll a apoprotein A2</fullName>
        <ecNumber evidence="1">1.97.1.12</ecNumber>
    </submittedName>
</protein>